<evidence type="ECO:0000313" key="2">
    <source>
        <dbReference type="Proteomes" id="UP001499924"/>
    </source>
</evidence>
<reference evidence="2" key="1">
    <citation type="journal article" date="2019" name="Int. J. Syst. Evol. Microbiol.">
        <title>The Global Catalogue of Microorganisms (GCM) 10K type strain sequencing project: providing services to taxonomists for standard genome sequencing and annotation.</title>
        <authorList>
            <consortium name="The Broad Institute Genomics Platform"/>
            <consortium name="The Broad Institute Genome Sequencing Center for Infectious Disease"/>
            <person name="Wu L."/>
            <person name="Ma J."/>
        </authorList>
    </citation>
    <scope>NUCLEOTIDE SEQUENCE [LARGE SCALE GENOMIC DNA]</scope>
    <source>
        <strain evidence="2">JCM 15614</strain>
    </source>
</reference>
<gene>
    <name evidence="1" type="ORF">GCM10010531_18870</name>
</gene>
<proteinExistence type="predicted"/>
<evidence type="ECO:0008006" key="3">
    <source>
        <dbReference type="Google" id="ProtNLM"/>
    </source>
</evidence>
<comment type="caution">
    <text evidence="1">The sequence shown here is derived from an EMBL/GenBank/DDBJ whole genome shotgun (WGS) entry which is preliminary data.</text>
</comment>
<accession>A0ABP6P5W0</accession>
<organism evidence="1 2">
    <name type="scientific">Blastococcus jejuensis</name>
    <dbReference type="NCBI Taxonomy" id="351224"/>
    <lineage>
        <taxon>Bacteria</taxon>
        <taxon>Bacillati</taxon>
        <taxon>Actinomycetota</taxon>
        <taxon>Actinomycetes</taxon>
        <taxon>Geodermatophilales</taxon>
        <taxon>Geodermatophilaceae</taxon>
        <taxon>Blastococcus</taxon>
    </lineage>
</organism>
<sequence length="137" mass="14252">MTCGIEVPRRAHEQLRLGLMTAGSRMLAADGDADFREAHAALAAFCASELVPHLEADERWLVRAGSCPEARLLATAMRAEARALTAAVGELAAATDPCGAAAAARVVHALLSAHINHTGLLAEAIGPAGNRPRQRSV</sequence>
<dbReference type="RefSeq" id="WP_344688563.1">
    <property type="nucleotide sequence ID" value="NZ_BAAAVV010000003.1"/>
</dbReference>
<evidence type="ECO:0000313" key="1">
    <source>
        <dbReference type="EMBL" id="GAA3166459.1"/>
    </source>
</evidence>
<dbReference type="EMBL" id="BAAAVV010000003">
    <property type="protein sequence ID" value="GAA3166459.1"/>
    <property type="molecule type" value="Genomic_DNA"/>
</dbReference>
<name>A0ABP6P5W0_9ACTN</name>
<keyword evidence="2" id="KW-1185">Reference proteome</keyword>
<protein>
    <recommendedName>
        <fullName evidence="3">Hemerythrin HHE cation binding domain-containing protein</fullName>
    </recommendedName>
</protein>
<dbReference type="Proteomes" id="UP001499924">
    <property type="component" value="Unassembled WGS sequence"/>
</dbReference>